<proteinExistence type="predicted"/>
<sequence>MKRQRTAAGQLPQRGAEAIAALEAQLERCHQTYLADSTGVICSPAQRTALQQASLRVVQANSAWNLQAYQREASFYIGEDTRRHLVSTGVRVVVPQSARPVPAPAALQPAPLAPVATPAEVAAKFRQVPLQRTPVAQLPKRGAEAITAVETQLEHCHQTYLADSTGVICSPAQRTALQQAAARLVQANSGWNSLPYQREAAFYLDEDARRHQVSIGAPVGTPVRRPAPAPMPAASPAVLPAWVSAEFRQLQLQRTAVENMPSHGAEQVKTLEAELERCHTALLADSTRAVCPPAQCTALLQATVRAAQASPGWNLDAYQREAAFYIGEDSRRLKVTAIMKE</sequence>
<gene>
    <name evidence="1" type="ORF">GCM10022409_31350</name>
</gene>
<keyword evidence="2" id="KW-1185">Reference proteome</keyword>
<name>A0ABP7UGZ2_9BACT</name>
<protein>
    <submittedName>
        <fullName evidence="1">Uncharacterized protein</fullName>
    </submittedName>
</protein>
<accession>A0ABP7UGZ2</accession>
<comment type="caution">
    <text evidence="1">The sequence shown here is derived from an EMBL/GenBank/DDBJ whole genome shotgun (WGS) entry which is preliminary data.</text>
</comment>
<dbReference type="Proteomes" id="UP001501469">
    <property type="component" value="Unassembled WGS sequence"/>
</dbReference>
<organism evidence="1 2">
    <name type="scientific">Hymenobacter glaciei</name>
    <dbReference type="NCBI Taxonomy" id="877209"/>
    <lineage>
        <taxon>Bacteria</taxon>
        <taxon>Pseudomonadati</taxon>
        <taxon>Bacteroidota</taxon>
        <taxon>Cytophagia</taxon>
        <taxon>Cytophagales</taxon>
        <taxon>Hymenobacteraceae</taxon>
        <taxon>Hymenobacter</taxon>
    </lineage>
</organism>
<evidence type="ECO:0000313" key="2">
    <source>
        <dbReference type="Proteomes" id="UP001501469"/>
    </source>
</evidence>
<evidence type="ECO:0000313" key="1">
    <source>
        <dbReference type="EMBL" id="GAA4043106.1"/>
    </source>
</evidence>
<dbReference type="EMBL" id="BAABDK010000025">
    <property type="protein sequence ID" value="GAA4043106.1"/>
    <property type="molecule type" value="Genomic_DNA"/>
</dbReference>
<reference evidence="2" key="1">
    <citation type="journal article" date="2019" name="Int. J. Syst. Evol. Microbiol.">
        <title>The Global Catalogue of Microorganisms (GCM) 10K type strain sequencing project: providing services to taxonomists for standard genome sequencing and annotation.</title>
        <authorList>
            <consortium name="The Broad Institute Genomics Platform"/>
            <consortium name="The Broad Institute Genome Sequencing Center for Infectious Disease"/>
            <person name="Wu L."/>
            <person name="Ma J."/>
        </authorList>
    </citation>
    <scope>NUCLEOTIDE SEQUENCE [LARGE SCALE GENOMIC DNA]</scope>
    <source>
        <strain evidence="2">JCM 17225</strain>
    </source>
</reference>